<gene>
    <name evidence="6" type="ORF">DSM5745_04548</name>
</gene>
<organism evidence="6 7">
    <name type="scientific">Aspergillus mulundensis</name>
    <dbReference type="NCBI Taxonomy" id="1810919"/>
    <lineage>
        <taxon>Eukaryota</taxon>
        <taxon>Fungi</taxon>
        <taxon>Dikarya</taxon>
        <taxon>Ascomycota</taxon>
        <taxon>Pezizomycotina</taxon>
        <taxon>Eurotiomycetes</taxon>
        <taxon>Eurotiomycetidae</taxon>
        <taxon>Eurotiales</taxon>
        <taxon>Aspergillaceae</taxon>
        <taxon>Aspergillus</taxon>
        <taxon>Aspergillus subgen. Nidulantes</taxon>
    </lineage>
</organism>
<keyword evidence="4" id="KW-0804">Transcription</keyword>
<name>A0A3D8SD04_9EURO</name>
<protein>
    <recommendedName>
        <fullName evidence="8">Transcription factor domain-containing protein</fullName>
    </recommendedName>
</protein>
<dbReference type="EMBL" id="PVWQ01000004">
    <property type="protein sequence ID" value="RDW84222.1"/>
    <property type="molecule type" value="Genomic_DNA"/>
</dbReference>
<accession>A0A3D8SD04</accession>
<comment type="caution">
    <text evidence="6">The sequence shown here is derived from an EMBL/GenBank/DDBJ whole genome shotgun (WGS) entry which is preliminary data.</text>
</comment>
<keyword evidence="5" id="KW-0539">Nucleus</keyword>
<evidence type="ECO:0000256" key="1">
    <source>
        <dbReference type="ARBA" id="ARBA00004123"/>
    </source>
</evidence>
<keyword evidence="3" id="KW-0238">DNA-binding</keyword>
<dbReference type="GO" id="GO:0043565">
    <property type="term" value="F:sequence-specific DNA binding"/>
    <property type="evidence" value="ECO:0007669"/>
    <property type="project" value="TreeGrafter"/>
</dbReference>
<keyword evidence="2" id="KW-0805">Transcription regulation</keyword>
<evidence type="ECO:0000313" key="6">
    <source>
        <dbReference type="EMBL" id="RDW84222.1"/>
    </source>
</evidence>
<keyword evidence="7" id="KW-1185">Reference proteome</keyword>
<dbReference type="RefSeq" id="XP_026605560.1">
    <property type="nucleotide sequence ID" value="XM_026746564.1"/>
</dbReference>
<proteinExistence type="predicted"/>
<reference evidence="6 7" key="1">
    <citation type="journal article" date="2018" name="IMA Fungus">
        <title>IMA Genome-F 9: Draft genome sequence of Annulohypoxylon stygium, Aspergillus mulundensis, Berkeleyomyces basicola (syn. Thielaviopsis basicola), Ceratocystis smalleyi, two Cercospora beticola strains, Coleophoma cylindrospora, Fusarium fracticaudum, Phialophora cf. hyalina, and Morchella septimelata.</title>
        <authorList>
            <person name="Wingfield B.D."/>
            <person name="Bills G.F."/>
            <person name="Dong Y."/>
            <person name="Huang W."/>
            <person name="Nel W.J."/>
            <person name="Swalarsk-Parry B.S."/>
            <person name="Vaghefi N."/>
            <person name="Wilken P.M."/>
            <person name="An Z."/>
            <person name="de Beer Z.W."/>
            <person name="De Vos L."/>
            <person name="Chen L."/>
            <person name="Duong T.A."/>
            <person name="Gao Y."/>
            <person name="Hammerbacher A."/>
            <person name="Kikkert J.R."/>
            <person name="Li Y."/>
            <person name="Li H."/>
            <person name="Li K."/>
            <person name="Li Q."/>
            <person name="Liu X."/>
            <person name="Ma X."/>
            <person name="Naidoo K."/>
            <person name="Pethybridge S.J."/>
            <person name="Sun J."/>
            <person name="Steenkamp E.T."/>
            <person name="van der Nest M.A."/>
            <person name="van Wyk S."/>
            <person name="Wingfield M.J."/>
            <person name="Xiong C."/>
            <person name="Yue Q."/>
            <person name="Zhang X."/>
        </authorList>
    </citation>
    <scope>NUCLEOTIDE SEQUENCE [LARGE SCALE GENOMIC DNA]</scope>
    <source>
        <strain evidence="6 7">DSM 5745</strain>
    </source>
</reference>
<dbReference type="PANTHER" id="PTHR47540:SF6">
    <property type="entry name" value="ZN(II)2CYS6 TRANSCRIPTION FACTOR (EUROFUNG)"/>
    <property type="match status" value="1"/>
</dbReference>
<dbReference type="Proteomes" id="UP000256690">
    <property type="component" value="Unassembled WGS sequence"/>
</dbReference>
<dbReference type="GO" id="GO:0045944">
    <property type="term" value="P:positive regulation of transcription by RNA polymerase II"/>
    <property type="evidence" value="ECO:0007669"/>
    <property type="project" value="TreeGrafter"/>
</dbReference>
<evidence type="ECO:0000256" key="5">
    <source>
        <dbReference type="ARBA" id="ARBA00023242"/>
    </source>
</evidence>
<dbReference type="GeneID" id="38114918"/>
<evidence type="ECO:0000256" key="3">
    <source>
        <dbReference type="ARBA" id="ARBA00023125"/>
    </source>
</evidence>
<evidence type="ECO:0000256" key="2">
    <source>
        <dbReference type="ARBA" id="ARBA00023015"/>
    </source>
</evidence>
<dbReference type="PANTHER" id="PTHR47540">
    <property type="entry name" value="THIAMINE REPRESSIBLE GENES REGULATORY PROTEIN THI5"/>
    <property type="match status" value="1"/>
</dbReference>
<sequence>MNHREDLLDKLRSAVVPDIRGLPSLDHALFLINATKFRMFHLFDEPRFMAKLHLFYNILNPATDTIWFIHFLAIMALGKSFLGEKGSGTTLPGAEYFTRAFVILPDYSFLWRDPCAAAEVLYSMALYLQSIDWRTSAHNSRKRRPQFNVRKNYSRGSTETGRCRIRAARVLSKVPEQESLSSISWVSGYLNLLYHQCIMLATRPFLFSHLETCVVLRNTGVADPMPIQLLLQTCLETAKKTVFILDALHQQTLLKWFLPFDLESAVSGSRSGHHNGDGGLSVVGG</sequence>
<dbReference type="InterPro" id="IPR051711">
    <property type="entry name" value="Stress_Response_Reg"/>
</dbReference>
<dbReference type="STRING" id="1810919.A0A3D8SD04"/>
<evidence type="ECO:0000256" key="4">
    <source>
        <dbReference type="ARBA" id="ARBA00023163"/>
    </source>
</evidence>
<evidence type="ECO:0008006" key="8">
    <source>
        <dbReference type="Google" id="ProtNLM"/>
    </source>
</evidence>
<dbReference type="GO" id="GO:0005634">
    <property type="term" value="C:nucleus"/>
    <property type="evidence" value="ECO:0007669"/>
    <property type="project" value="UniProtKB-SubCell"/>
</dbReference>
<comment type="subcellular location">
    <subcellularLocation>
        <location evidence="1">Nucleus</location>
    </subcellularLocation>
</comment>
<dbReference type="AlphaFoldDB" id="A0A3D8SD04"/>
<dbReference type="CDD" id="cd12148">
    <property type="entry name" value="fungal_TF_MHR"/>
    <property type="match status" value="2"/>
</dbReference>
<dbReference type="OrthoDB" id="3548654at2759"/>
<evidence type="ECO:0000313" key="7">
    <source>
        <dbReference type="Proteomes" id="UP000256690"/>
    </source>
</evidence>